<dbReference type="PROSITE" id="PS50088">
    <property type="entry name" value="ANK_REPEAT"/>
    <property type="match status" value="1"/>
</dbReference>
<feature type="repeat" description="ANK" evidence="3">
    <location>
        <begin position="472"/>
        <end position="505"/>
    </location>
</feature>
<sequence>MSRWDLQPKCTAPAAAEQVSEFYASEAWPSLEPSLGNSGTYGELRPHGVRQLLDFMASFAPLTSEDIFADLGSGRGGVLVQVVLDTPMRAIGVELSEKRANTAKRVADRLERSDRQRLTTLHGDFLKVDAWLNATLVYVNSAAFSVPLLFKLRSALQRLQPGSLALTVRRLPGCTRGLWPVGTISLPFNWARDVKMHAYMVAPWSQHGNHTKLAWLSAHARSEQILDCHSPSRQALRRLCGTASSVLQTWAASWSEGPGDPEEEYVQSATRCAWREFHAQHELERRGAEVDAQPGFAFAESLTQLDLEDHKGRTLLHHAAEGHAAKALQALLKARSFDFKKSPQLLQARDAAGQTVLAYARDNESVALLLEARAEVTDKAGCCPGALLAASMLCLDKNFLRNLPGDVGGLDALAIHHAAHCGAPALEALLARGFAVDHRDPQGRSPLHLAVDGLGVRVLLEAKAMVDEVDSDGSTALHLAVTRRSGAPVVEALLNARASVEIRNKEGLLPADIALPAVAIILSAASQSIAASALAVASDAVRERKVESVRTLRSF</sequence>
<dbReference type="OrthoDB" id="443402at2759"/>
<dbReference type="InterPro" id="IPR036770">
    <property type="entry name" value="Ankyrin_rpt-contain_sf"/>
</dbReference>
<evidence type="ECO:0000256" key="1">
    <source>
        <dbReference type="ARBA" id="ARBA00022737"/>
    </source>
</evidence>
<accession>A0A9P1CAY2</accession>
<dbReference type="GO" id="GO:0031151">
    <property type="term" value="F:histone H3K79 methyltransferase activity"/>
    <property type="evidence" value="ECO:0007669"/>
    <property type="project" value="InterPro"/>
</dbReference>
<dbReference type="CDD" id="cd02440">
    <property type="entry name" value="AdoMet_MTases"/>
    <property type="match status" value="1"/>
</dbReference>
<reference evidence="6 7" key="2">
    <citation type="submission" date="2024-05" db="EMBL/GenBank/DDBJ databases">
        <authorList>
            <person name="Chen Y."/>
            <person name="Shah S."/>
            <person name="Dougan E. K."/>
            <person name="Thang M."/>
            <person name="Chan C."/>
        </authorList>
    </citation>
    <scope>NUCLEOTIDE SEQUENCE [LARGE SCALE GENOMIC DNA]</scope>
</reference>
<dbReference type="SMART" id="SM00248">
    <property type="entry name" value="ANK"/>
    <property type="match status" value="3"/>
</dbReference>
<dbReference type="InterPro" id="IPR002110">
    <property type="entry name" value="Ankyrin_rpt"/>
</dbReference>
<proteinExistence type="predicted"/>
<keyword evidence="2 3" id="KW-0040">ANK repeat</keyword>
<dbReference type="PROSITE" id="PS50297">
    <property type="entry name" value="ANK_REP_REGION"/>
    <property type="match status" value="1"/>
</dbReference>
<dbReference type="Gene3D" id="3.40.50.150">
    <property type="entry name" value="Vaccinia Virus protein VP39"/>
    <property type="match status" value="1"/>
</dbReference>
<dbReference type="Pfam" id="PF12796">
    <property type="entry name" value="Ank_2"/>
    <property type="match status" value="1"/>
</dbReference>
<dbReference type="PANTHER" id="PTHR24198">
    <property type="entry name" value="ANKYRIN REPEAT AND PROTEIN KINASE DOMAIN-CONTAINING PROTEIN"/>
    <property type="match status" value="1"/>
</dbReference>
<dbReference type="PANTHER" id="PTHR24198:SF165">
    <property type="entry name" value="ANKYRIN REPEAT-CONTAINING PROTEIN-RELATED"/>
    <property type="match status" value="1"/>
</dbReference>
<evidence type="ECO:0000313" key="6">
    <source>
        <dbReference type="EMBL" id="CAL4776144.1"/>
    </source>
</evidence>
<name>A0A9P1CAY2_9DINO</name>
<evidence type="ECO:0000313" key="5">
    <source>
        <dbReference type="EMBL" id="CAI3988832.1"/>
    </source>
</evidence>
<protein>
    <submittedName>
        <fullName evidence="6">Ankyrin repeat protein FPV245</fullName>
    </submittedName>
</protein>
<feature type="domain" description="DOT1" evidence="4">
    <location>
        <begin position="38"/>
        <end position="170"/>
    </location>
</feature>
<comment type="caution">
    <text evidence="5">The sequence shown here is derived from an EMBL/GenBank/DDBJ whole genome shotgun (WGS) entry which is preliminary data.</text>
</comment>
<keyword evidence="7" id="KW-1185">Reference proteome</keyword>
<evidence type="ECO:0000259" key="4">
    <source>
        <dbReference type="Pfam" id="PF08123"/>
    </source>
</evidence>
<keyword evidence="1" id="KW-0677">Repeat</keyword>
<dbReference type="Pfam" id="PF08123">
    <property type="entry name" value="DOT1"/>
    <property type="match status" value="1"/>
</dbReference>
<evidence type="ECO:0000313" key="7">
    <source>
        <dbReference type="Proteomes" id="UP001152797"/>
    </source>
</evidence>
<dbReference type="EMBL" id="CAMXCT020001305">
    <property type="protein sequence ID" value="CAL1142207.1"/>
    <property type="molecule type" value="Genomic_DNA"/>
</dbReference>
<dbReference type="EMBL" id="CAMXCT030001305">
    <property type="protein sequence ID" value="CAL4776144.1"/>
    <property type="molecule type" value="Genomic_DNA"/>
</dbReference>
<dbReference type="SUPFAM" id="SSF48403">
    <property type="entry name" value="Ankyrin repeat"/>
    <property type="match status" value="1"/>
</dbReference>
<dbReference type="Proteomes" id="UP001152797">
    <property type="component" value="Unassembled WGS sequence"/>
</dbReference>
<organism evidence="5">
    <name type="scientific">Cladocopium goreaui</name>
    <dbReference type="NCBI Taxonomy" id="2562237"/>
    <lineage>
        <taxon>Eukaryota</taxon>
        <taxon>Sar</taxon>
        <taxon>Alveolata</taxon>
        <taxon>Dinophyceae</taxon>
        <taxon>Suessiales</taxon>
        <taxon>Symbiodiniaceae</taxon>
        <taxon>Cladocopium</taxon>
    </lineage>
</organism>
<reference evidence="5" key="1">
    <citation type="submission" date="2022-10" db="EMBL/GenBank/DDBJ databases">
        <authorList>
            <person name="Chen Y."/>
            <person name="Dougan E. K."/>
            <person name="Chan C."/>
            <person name="Rhodes N."/>
            <person name="Thang M."/>
        </authorList>
    </citation>
    <scope>NUCLEOTIDE SEQUENCE</scope>
</reference>
<dbReference type="EMBL" id="CAMXCT010001305">
    <property type="protein sequence ID" value="CAI3988832.1"/>
    <property type="molecule type" value="Genomic_DNA"/>
</dbReference>
<dbReference type="Gene3D" id="1.25.40.20">
    <property type="entry name" value="Ankyrin repeat-containing domain"/>
    <property type="match status" value="2"/>
</dbReference>
<evidence type="ECO:0000256" key="2">
    <source>
        <dbReference type="ARBA" id="ARBA00023043"/>
    </source>
</evidence>
<dbReference type="InterPro" id="IPR029063">
    <property type="entry name" value="SAM-dependent_MTases_sf"/>
</dbReference>
<dbReference type="SUPFAM" id="SSF53335">
    <property type="entry name" value="S-adenosyl-L-methionine-dependent methyltransferases"/>
    <property type="match status" value="1"/>
</dbReference>
<dbReference type="AlphaFoldDB" id="A0A9P1CAY2"/>
<gene>
    <name evidence="5" type="ORF">C1SCF055_LOCUS15955</name>
</gene>
<evidence type="ECO:0000256" key="3">
    <source>
        <dbReference type="PROSITE-ProRule" id="PRU00023"/>
    </source>
</evidence>
<dbReference type="InterPro" id="IPR025789">
    <property type="entry name" value="DOT1_dom"/>
</dbReference>